<keyword evidence="1" id="KW-1133">Transmembrane helix</keyword>
<gene>
    <name evidence="2" type="ORF">D8798_05520</name>
</gene>
<proteinExistence type="predicted"/>
<dbReference type="AlphaFoldDB" id="A0A428GHQ8"/>
<feature type="transmembrane region" description="Helical" evidence="1">
    <location>
        <begin position="66"/>
        <end position="84"/>
    </location>
</feature>
<organism evidence="2 3">
    <name type="scientific">Streptococcus cristatus</name>
    <dbReference type="NCBI Taxonomy" id="45634"/>
    <lineage>
        <taxon>Bacteria</taxon>
        <taxon>Bacillati</taxon>
        <taxon>Bacillota</taxon>
        <taxon>Bacilli</taxon>
        <taxon>Lactobacillales</taxon>
        <taxon>Streptococcaceae</taxon>
        <taxon>Streptococcus</taxon>
    </lineage>
</organism>
<evidence type="ECO:0000256" key="1">
    <source>
        <dbReference type="SAM" id="Phobius"/>
    </source>
</evidence>
<evidence type="ECO:0000313" key="2">
    <source>
        <dbReference type="EMBL" id="RSJ76440.1"/>
    </source>
</evidence>
<feature type="transmembrane region" description="Helical" evidence="1">
    <location>
        <begin position="32"/>
        <end position="54"/>
    </location>
</feature>
<reference evidence="2 3" key="1">
    <citation type="submission" date="2018-11" db="EMBL/GenBank/DDBJ databases">
        <title>Species Designations Belie Phenotypic and Genotypic Heterogeneity in Oral Streptococci.</title>
        <authorList>
            <person name="Velsko I."/>
        </authorList>
    </citation>
    <scope>NUCLEOTIDE SEQUENCE [LARGE SCALE GENOMIC DNA]</scope>
    <source>
        <strain evidence="2 3">BCA6</strain>
    </source>
</reference>
<dbReference type="EMBL" id="RJPM01000003">
    <property type="protein sequence ID" value="RSJ76440.1"/>
    <property type="molecule type" value="Genomic_DNA"/>
</dbReference>
<comment type="caution">
    <text evidence="2">The sequence shown here is derived from an EMBL/GenBank/DDBJ whole genome shotgun (WGS) entry which is preliminary data.</text>
</comment>
<name>A0A428GHQ8_STRCR</name>
<evidence type="ECO:0000313" key="3">
    <source>
        <dbReference type="Proteomes" id="UP000272213"/>
    </source>
</evidence>
<accession>A0A428GHQ8</accession>
<protein>
    <submittedName>
        <fullName evidence="2">RDD family protein</fullName>
    </submittedName>
</protein>
<sequence length="183" mass="20625">MGTLRKKVPKMKLKTDNPLPVKTRLKELLGDWLFISFYLISLFLLAMGFYNLVLGGIPALTESQSQLLAFSSSVLPLSIIFAWLDYRKGSFGKPWAGLQLIYKHRSFAHNILRSAIKFFPWQLGHMGAIRSVYQADGLSIFLSTSAGILFLIFLLMGLLRKDKRHPADLLAGTQVQLKNSKQP</sequence>
<dbReference type="Proteomes" id="UP000272213">
    <property type="component" value="Unassembled WGS sequence"/>
</dbReference>
<feature type="transmembrane region" description="Helical" evidence="1">
    <location>
        <begin position="140"/>
        <end position="159"/>
    </location>
</feature>
<keyword evidence="1" id="KW-0812">Transmembrane</keyword>
<keyword evidence="1" id="KW-0472">Membrane</keyword>